<sequence length="279" mass="30085">MAKRRAAGEGAAPAPASTPRPRTEEAGDADEEETPTHFWIEPDAGSLDCAICLMPFEAEIYMCTNGHAACAPCCLRINRKCWGCGEPIGDVRCRPLENLLADMCTQCTFRKFGCCESVRYTERRAHEEACPRAPYGCPLGGGCSYRGLLLYQHLVDDHADAVSHLRTTGGSTKVTVRKREPFRVLVQPGTSRVYLLLNGGDVLGGRSLSLVCLGPRPQGDGVEISYKMEVRGGEPGALAVKGTAPCVRNLEGFQAKKFVFVPDADWGSSGTVTVSVRVC</sequence>
<evidence type="ECO:0000313" key="8">
    <source>
        <dbReference type="Proteomes" id="UP000324897"/>
    </source>
</evidence>
<keyword evidence="8" id="KW-1185">Reference proteome</keyword>
<dbReference type="PANTHER" id="PTHR10315">
    <property type="entry name" value="E3 UBIQUITIN PROTEIN LIGASE SIAH"/>
    <property type="match status" value="1"/>
</dbReference>
<evidence type="ECO:0000256" key="2">
    <source>
        <dbReference type="ARBA" id="ARBA00022771"/>
    </source>
</evidence>
<dbReference type="Proteomes" id="UP000324897">
    <property type="component" value="Unassembled WGS sequence"/>
</dbReference>
<evidence type="ECO:0000256" key="3">
    <source>
        <dbReference type="ARBA" id="ARBA00022833"/>
    </source>
</evidence>
<dbReference type="UniPathway" id="UPA00143"/>
<dbReference type="Gene3D" id="3.30.40.10">
    <property type="entry name" value="Zinc/RING finger domain, C3HC4 (zinc finger)"/>
    <property type="match status" value="1"/>
</dbReference>
<evidence type="ECO:0000256" key="1">
    <source>
        <dbReference type="ARBA" id="ARBA00022723"/>
    </source>
</evidence>
<dbReference type="GO" id="GO:0005737">
    <property type="term" value="C:cytoplasm"/>
    <property type="evidence" value="ECO:0007669"/>
    <property type="project" value="TreeGrafter"/>
</dbReference>
<feature type="domain" description="SIAH-type" evidence="6">
    <location>
        <begin position="102"/>
        <end position="159"/>
    </location>
</feature>
<keyword evidence="3" id="KW-0862">Zinc</keyword>
<dbReference type="AlphaFoldDB" id="A0A5J9UFW6"/>
<dbReference type="SUPFAM" id="SSF49599">
    <property type="entry name" value="TRAF domain-like"/>
    <property type="match status" value="1"/>
</dbReference>
<name>A0A5J9UFW6_9POAL</name>
<proteinExistence type="predicted"/>
<dbReference type="GO" id="GO:0016567">
    <property type="term" value="P:protein ubiquitination"/>
    <property type="evidence" value="ECO:0007669"/>
    <property type="project" value="UniProtKB-UniPathway"/>
</dbReference>
<dbReference type="PANTHER" id="PTHR10315:SF71">
    <property type="entry name" value="RING-TYPE E3 UBIQUITIN TRANSFERASE"/>
    <property type="match status" value="1"/>
</dbReference>
<dbReference type="PROSITE" id="PS51081">
    <property type="entry name" value="ZF_SIAH"/>
    <property type="match status" value="1"/>
</dbReference>
<protein>
    <recommendedName>
        <fullName evidence="6">SIAH-type domain-containing protein</fullName>
    </recommendedName>
</protein>
<feature type="compositionally biased region" description="Low complexity" evidence="5">
    <location>
        <begin position="8"/>
        <end position="20"/>
    </location>
</feature>
<dbReference type="OrthoDB" id="675760at2759"/>
<keyword evidence="2 4" id="KW-0863">Zinc-finger</keyword>
<gene>
    <name evidence="7" type="ORF">EJB05_31911</name>
</gene>
<dbReference type="GO" id="GO:0008270">
    <property type="term" value="F:zinc ion binding"/>
    <property type="evidence" value="ECO:0007669"/>
    <property type="project" value="UniProtKB-KW"/>
</dbReference>
<dbReference type="InterPro" id="IPR013010">
    <property type="entry name" value="Znf_SIAH"/>
</dbReference>
<dbReference type="GO" id="GO:0061630">
    <property type="term" value="F:ubiquitin protein ligase activity"/>
    <property type="evidence" value="ECO:0007669"/>
    <property type="project" value="TreeGrafter"/>
</dbReference>
<feature type="region of interest" description="Disordered" evidence="5">
    <location>
        <begin position="1"/>
        <end position="34"/>
    </location>
</feature>
<dbReference type="InterPro" id="IPR052088">
    <property type="entry name" value="E3_ubiquitin-ligase_SINA"/>
</dbReference>
<dbReference type="Pfam" id="PF21361">
    <property type="entry name" value="Sina_ZnF"/>
    <property type="match status" value="1"/>
</dbReference>
<organism evidence="7 8">
    <name type="scientific">Eragrostis curvula</name>
    <name type="common">weeping love grass</name>
    <dbReference type="NCBI Taxonomy" id="38414"/>
    <lineage>
        <taxon>Eukaryota</taxon>
        <taxon>Viridiplantae</taxon>
        <taxon>Streptophyta</taxon>
        <taxon>Embryophyta</taxon>
        <taxon>Tracheophyta</taxon>
        <taxon>Spermatophyta</taxon>
        <taxon>Magnoliopsida</taxon>
        <taxon>Liliopsida</taxon>
        <taxon>Poales</taxon>
        <taxon>Poaceae</taxon>
        <taxon>PACMAD clade</taxon>
        <taxon>Chloridoideae</taxon>
        <taxon>Eragrostideae</taxon>
        <taxon>Eragrostidinae</taxon>
        <taxon>Eragrostis</taxon>
    </lineage>
</organism>
<comment type="caution">
    <text evidence="7">The sequence shown here is derived from an EMBL/GenBank/DDBJ whole genome shotgun (WGS) entry which is preliminary data.</text>
</comment>
<dbReference type="InterPro" id="IPR013083">
    <property type="entry name" value="Znf_RING/FYVE/PHD"/>
</dbReference>
<evidence type="ECO:0000256" key="5">
    <source>
        <dbReference type="SAM" id="MobiDB-lite"/>
    </source>
</evidence>
<dbReference type="Gramene" id="TVU22227">
    <property type="protein sequence ID" value="TVU22227"/>
    <property type="gene ID" value="EJB05_31911"/>
</dbReference>
<evidence type="ECO:0000259" key="6">
    <source>
        <dbReference type="PROSITE" id="PS51081"/>
    </source>
</evidence>
<keyword evidence="1" id="KW-0479">Metal-binding</keyword>
<evidence type="ECO:0000313" key="7">
    <source>
        <dbReference type="EMBL" id="TVU22227.1"/>
    </source>
</evidence>
<accession>A0A5J9UFW6</accession>
<dbReference type="EMBL" id="RWGY01000026">
    <property type="protein sequence ID" value="TVU22227.1"/>
    <property type="molecule type" value="Genomic_DNA"/>
</dbReference>
<evidence type="ECO:0000256" key="4">
    <source>
        <dbReference type="PROSITE-ProRule" id="PRU00455"/>
    </source>
</evidence>
<reference evidence="7 8" key="1">
    <citation type="journal article" date="2019" name="Sci. Rep.">
        <title>A high-quality genome of Eragrostis curvula grass provides insights into Poaceae evolution and supports new strategies to enhance forage quality.</title>
        <authorList>
            <person name="Carballo J."/>
            <person name="Santos B.A.C.M."/>
            <person name="Zappacosta D."/>
            <person name="Garbus I."/>
            <person name="Selva J.P."/>
            <person name="Gallo C.A."/>
            <person name="Diaz A."/>
            <person name="Albertini E."/>
            <person name="Caccamo M."/>
            <person name="Echenique V."/>
        </authorList>
    </citation>
    <scope>NUCLEOTIDE SEQUENCE [LARGE SCALE GENOMIC DNA]</scope>
    <source>
        <strain evidence="8">cv. Victoria</strain>
        <tissue evidence="7">Leaf</tissue>
    </source>
</reference>